<dbReference type="Proteomes" id="UP000321570">
    <property type="component" value="Unassembled WGS sequence"/>
</dbReference>
<protein>
    <submittedName>
        <fullName evidence="1">Uncharacterized protein</fullName>
    </submittedName>
</protein>
<name>A0A564ZDC0_HYMDI</name>
<keyword evidence="2" id="KW-1185">Reference proteome</keyword>
<evidence type="ECO:0000313" key="1">
    <source>
        <dbReference type="EMBL" id="VUZ57033.1"/>
    </source>
</evidence>
<proteinExistence type="predicted"/>
<accession>A0A564ZDC0</accession>
<evidence type="ECO:0000313" key="2">
    <source>
        <dbReference type="Proteomes" id="UP000321570"/>
    </source>
</evidence>
<sequence>MFGTSQMFDVNAEIKGVMLLLSCPRMAQKSGTSKVEALLEPWTYLKNRLQFHSDCVEIVKDIILICMMSLHCFPRTGQESETSKLEALLTWRQASRDDEAHTARTTAFRDVVSQSEIQDTPVLIVSFWRA</sequence>
<dbReference type="AlphaFoldDB" id="A0A564ZDC0"/>
<dbReference type="EMBL" id="CABIJS010000708">
    <property type="protein sequence ID" value="VUZ57033.1"/>
    <property type="molecule type" value="Genomic_DNA"/>
</dbReference>
<gene>
    <name evidence="1" type="ORF">WMSIL1_LOCUS14348</name>
</gene>
<organism evidence="1 2">
    <name type="scientific">Hymenolepis diminuta</name>
    <name type="common">Rat tapeworm</name>
    <dbReference type="NCBI Taxonomy" id="6216"/>
    <lineage>
        <taxon>Eukaryota</taxon>
        <taxon>Metazoa</taxon>
        <taxon>Spiralia</taxon>
        <taxon>Lophotrochozoa</taxon>
        <taxon>Platyhelminthes</taxon>
        <taxon>Cestoda</taxon>
        <taxon>Eucestoda</taxon>
        <taxon>Cyclophyllidea</taxon>
        <taxon>Hymenolepididae</taxon>
        <taxon>Hymenolepis</taxon>
    </lineage>
</organism>
<reference evidence="1 2" key="1">
    <citation type="submission" date="2019-07" db="EMBL/GenBank/DDBJ databases">
        <authorList>
            <person name="Jastrzebski P J."/>
            <person name="Paukszto L."/>
            <person name="Jastrzebski P J."/>
        </authorList>
    </citation>
    <scope>NUCLEOTIDE SEQUENCE [LARGE SCALE GENOMIC DNA]</scope>
    <source>
        <strain evidence="1 2">WMS-il1</strain>
    </source>
</reference>